<comment type="caution">
    <text evidence="1">The sequence shown here is derived from an EMBL/GenBank/DDBJ whole genome shotgun (WGS) entry which is preliminary data.</text>
</comment>
<sequence length="213" mass="23548">MGRAPRCRTFHSAPLTEDLGGTLQTVVHGHDWHHAPSRLCLLGAIVTTLQHDSITVRVFDKYRRRTGVPAASYLTLPQAHRPPLNIDHHASLFVVNQEDQVTSTASVRAAKPKILSIFVGYCPFLLLLSRQAIHRSLQASALWQTPQDARCQMPSSPRMAVRRGLQLAFQVYQDNDDAVDICVSPAATVQPQPPVDSVPKQRHLLASVSLPPH</sequence>
<dbReference type="AlphaFoldDB" id="A0AAD9ELG3"/>
<evidence type="ECO:0000313" key="2">
    <source>
        <dbReference type="Proteomes" id="UP001243330"/>
    </source>
</evidence>
<dbReference type="Proteomes" id="UP001243330">
    <property type="component" value="Unassembled WGS sequence"/>
</dbReference>
<evidence type="ECO:0000313" key="1">
    <source>
        <dbReference type="EMBL" id="KAK1852678.1"/>
    </source>
</evidence>
<reference evidence="1" key="1">
    <citation type="submission" date="2023-01" db="EMBL/GenBank/DDBJ databases">
        <title>Colletotrichum chrysophilum M932 genome sequence.</title>
        <authorList>
            <person name="Baroncelli R."/>
        </authorList>
    </citation>
    <scope>NUCLEOTIDE SEQUENCE</scope>
    <source>
        <strain evidence="1">M932</strain>
    </source>
</reference>
<accession>A0AAD9ELG3</accession>
<dbReference type="EMBL" id="JAQOWY010000069">
    <property type="protein sequence ID" value="KAK1852678.1"/>
    <property type="molecule type" value="Genomic_DNA"/>
</dbReference>
<proteinExistence type="predicted"/>
<keyword evidence="2" id="KW-1185">Reference proteome</keyword>
<organism evidence="1 2">
    <name type="scientific">Colletotrichum chrysophilum</name>
    <dbReference type="NCBI Taxonomy" id="1836956"/>
    <lineage>
        <taxon>Eukaryota</taxon>
        <taxon>Fungi</taxon>
        <taxon>Dikarya</taxon>
        <taxon>Ascomycota</taxon>
        <taxon>Pezizomycotina</taxon>
        <taxon>Sordariomycetes</taxon>
        <taxon>Hypocreomycetidae</taxon>
        <taxon>Glomerellales</taxon>
        <taxon>Glomerellaceae</taxon>
        <taxon>Colletotrichum</taxon>
        <taxon>Colletotrichum gloeosporioides species complex</taxon>
    </lineage>
</organism>
<protein>
    <submittedName>
        <fullName evidence="1">Uncharacterized protein</fullName>
    </submittedName>
</protein>
<gene>
    <name evidence="1" type="ORF">CCHR01_04639</name>
</gene>
<name>A0AAD9ELG3_9PEZI</name>